<dbReference type="InterPro" id="IPR021958">
    <property type="entry name" value="DUF3575"/>
</dbReference>
<evidence type="ECO:0000313" key="2">
    <source>
        <dbReference type="EMBL" id="MBJ2173982.1"/>
    </source>
</evidence>
<feature type="signal peptide" evidence="1">
    <location>
        <begin position="1"/>
        <end position="21"/>
    </location>
</feature>
<feature type="chain" id="PRO_5046192996" description="DUF3575 domain-containing protein" evidence="1">
    <location>
        <begin position="22"/>
        <end position="191"/>
    </location>
</feature>
<name>A0ABS0WPU2_9FLAO</name>
<proteinExistence type="predicted"/>
<sequence>MKTTCLFILIVLLTINGVAQQDSINKTPHSEIKVNAFNLIIYKAADVSYEYLLNENQSIGMGLLIKLKPLKAKERKLFEPEISYTRYFSLTPYYRYFLSKKYAKGIFIEGFAMYATGKEFESTPDSKDTMSIIIFKKYKTFRLGIGIGLKIVSRKNLSIDINFGYAMDPSRINYVSTNPATRGGISVGYRF</sequence>
<evidence type="ECO:0000256" key="1">
    <source>
        <dbReference type="SAM" id="SignalP"/>
    </source>
</evidence>
<evidence type="ECO:0008006" key="4">
    <source>
        <dbReference type="Google" id="ProtNLM"/>
    </source>
</evidence>
<evidence type="ECO:0000313" key="3">
    <source>
        <dbReference type="Proteomes" id="UP000623301"/>
    </source>
</evidence>
<keyword evidence="3" id="KW-1185">Reference proteome</keyword>
<organism evidence="2 3">
    <name type="scientific">Aureibaculum flavum</name>
    <dbReference type="NCBI Taxonomy" id="2795986"/>
    <lineage>
        <taxon>Bacteria</taxon>
        <taxon>Pseudomonadati</taxon>
        <taxon>Bacteroidota</taxon>
        <taxon>Flavobacteriia</taxon>
        <taxon>Flavobacteriales</taxon>
        <taxon>Flavobacteriaceae</taxon>
        <taxon>Aureibaculum</taxon>
    </lineage>
</organism>
<dbReference type="RefSeq" id="WP_198840747.1">
    <property type="nucleotide sequence ID" value="NZ_JAEHFJ010000003.1"/>
</dbReference>
<gene>
    <name evidence="2" type="ORF">JBL43_07020</name>
</gene>
<keyword evidence="1" id="KW-0732">Signal</keyword>
<protein>
    <recommendedName>
        <fullName evidence="4">DUF3575 domain-containing protein</fullName>
    </recommendedName>
</protein>
<comment type="caution">
    <text evidence="2">The sequence shown here is derived from an EMBL/GenBank/DDBJ whole genome shotgun (WGS) entry which is preliminary data.</text>
</comment>
<dbReference type="Proteomes" id="UP000623301">
    <property type="component" value="Unassembled WGS sequence"/>
</dbReference>
<accession>A0ABS0WPU2</accession>
<reference evidence="2 3" key="1">
    <citation type="submission" date="2020-12" db="EMBL/GenBank/DDBJ databases">
        <title>Aureibaculum luteum sp. nov. and Aureibaculum flavum sp. nov., novel members of the family Flavobacteriaceae isolated from Antarctic intertidal sediments.</title>
        <authorList>
            <person name="He X."/>
            <person name="Zhang X."/>
        </authorList>
    </citation>
    <scope>NUCLEOTIDE SEQUENCE [LARGE SCALE GENOMIC DNA]</scope>
    <source>
        <strain evidence="2 3">A20</strain>
    </source>
</reference>
<dbReference type="EMBL" id="JAEHFJ010000003">
    <property type="protein sequence ID" value="MBJ2173982.1"/>
    <property type="molecule type" value="Genomic_DNA"/>
</dbReference>
<dbReference type="Pfam" id="PF12099">
    <property type="entry name" value="DUF3575"/>
    <property type="match status" value="1"/>
</dbReference>